<dbReference type="AlphaFoldDB" id="A0A093VFR1"/>
<dbReference type="InterPro" id="IPR052337">
    <property type="entry name" value="SAT4-like"/>
</dbReference>
<feature type="compositionally biased region" description="Low complexity" evidence="6">
    <location>
        <begin position="310"/>
        <end position="326"/>
    </location>
</feature>
<feature type="transmembrane region" description="Helical" evidence="7">
    <location>
        <begin position="195"/>
        <end position="222"/>
    </location>
</feature>
<keyword evidence="3 7" id="KW-1133">Transmembrane helix</keyword>
<dbReference type="eggNOG" id="ENOG502SQH5">
    <property type="taxonomic scope" value="Eukaryota"/>
</dbReference>
<feature type="domain" description="Rhodopsin" evidence="8">
    <location>
        <begin position="45"/>
        <end position="293"/>
    </location>
</feature>
<keyword evidence="4 7" id="KW-0472">Membrane</keyword>
<gene>
    <name evidence="9" type="ORF">GQ26_0052010</name>
</gene>
<feature type="region of interest" description="Disordered" evidence="6">
    <location>
        <begin position="310"/>
        <end position="342"/>
    </location>
</feature>
<comment type="similarity">
    <text evidence="5">Belongs to the SAT4 family.</text>
</comment>
<dbReference type="Pfam" id="PF20684">
    <property type="entry name" value="Fung_rhodopsin"/>
    <property type="match status" value="1"/>
</dbReference>
<evidence type="ECO:0000256" key="2">
    <source>
        <dbReference type="ARBA" id="ARBA00022692"/>
    </source>
</evidence>
<evidence type="ECO:0000259" key="8">
    <source>
        <dbReference type="Pfam" id="PF20684"/>
    </source>
</evidence>
<evidence type="ECO:0000256" key="3">
    <source>
        <dbReference type="ARBA" id="ARBA00022989"/>
    </source>
</evidence>
<feature type="transmembrane region" description="Helical" evidence="7">
    <location>
        <begin position="29"/>
        <end position="49"/>
    </location>
</feature>
<organism evidence="9">
    <name type="scientific">Talaromyces marneffei PM1</name>
    <dbReference type="NCBI Taxonomy" id="1077442"/>
    <lineage>
        <taxon>Eukaryota</taxon>
        <taxon>Fungi</taxon>
        <taxon>Dikarya</taxon>
        <taxon>Ascomycota</taxon>
        <taxon>Pezizomycotina</taxon>
        <taxon>Eurotiomycetes</taxon>
        <taxon>Eurotiomycetidae</taxon>
        <taxon>Eurotiales</taxon>
        <taxon>Trichocomaceae</taxon>
        <taxon>Talaromyces</taxon>
        <taxon>Talaromyces sect. Talaromyces</taxon>
    </lineage>
</organism>
<comment type="subcellular location">
    <subcellularLocation>
        <location evidence="1">Membrane</location>
        <topology evidence="1">Multi-pass membrane protein</topology>
    </subcellularLocation>
</comment>
<feature type="compositionally biased region" description="Basic and acidic residues" evidence="6">
    <location>
        <begin position="327"/>
        <end position="341"/>
    </location>
</feature>
<evidence type="ECO:0000256" key="1">
    <source>
        <dbReference type="ARBA" id="ARBA00004141"/>
    </source>
</evidence>
<dbReference type="InterPro" id="IPR049326">
    <property type="entry name" value="Rhodopsin_dom_fungi"/>
</dbReference>
<protein>
    <recommendedName>
        <fullName evidence="8">Rhodopsin domain-containing protein</fullName>
    </recommendedName>
</protein>
<dbReference type="PANTHER" id="PTHR33048">
    <property type="entry name" value="PTH11-LIKE INTEGRAL MEMBRANE PROTEIN (AFU_ORTHOLOGUE AFUA_5G11245)"/>
    <property type="match status" value="1"/>
</dbReference>
<keyword evidence="2 7" id="KW-0812">Transmembrane</keyword>
<name>A0A093VFR1_TALMA</name>
<evidence type="ECO:0000313" key="9">
    <source>
        <dbReference type="EMBL" id="KFX51392.1"/>
    </source>
</evidence>
<reference evidence="9" key="1">
    <citation type="journal article" date="2014" name="PLoS Genet.">
        <title>Signature Gene Expression Reveals Novel Clues to the Molecular Mechanisms of Dimorphic Transition in Penicillium marneffei.</title>
        <authorList>
            <person name="Yang E."/>
            <person name="Wang G."/>
            <person name="Cai J."/>
            <person name="Woo P.C."/>
            <person name="Lau S.K."/>
            <person name="Yuen K.-Y."/>
            <person name="Chow W.-N."/>
            <person name="Lin X."/>
        </authorList>
    </citation>
    <scope>NUCLEOTIDE SEQUENCE [LARGE SCALE GENOMIC DNA]</scope>
    <source>
        <strain evidence="9">PM1</strain>
    </source>
</reference>
<dbReference type="GO" id="GO:0016020">
    <property type="term" value="C:membrane"/>
    <property type="evidence" value="ECO:0007669"/>
    <property type="project" value="UniProtKB-SubCell"/>
</dbReference>
<evidence type="ECO:0000256" key="4">
    <source>
        <dbReference type="ARBA" id="ARBA00023136"/>
    </source>
</evidence>
<dbReference type="PANTHER" id="PTHR33048:SF158">
    <property type="entry name" value="MEMBRANE PROTEIN PTH11-LIKE, PUTATIVE-RELATED"/>
    <property type="match status" value="1"/>
</dbReference>
<accession>A0A093VFR1</accession>
<evidence type="ECO:0000256" key="6">
    <source>
        <dbReference type="SAM" id="MobiDB-lite"/>
    </source>
</evidence>
<feature type="transmembrane region" description="Helical" evidence="7">
    <location>
        <begin position="234"/>
        <end position="253"/>
    </location>
</feature>
<dbReference type="EMBL" id="JPOX01000005">
    <property type="protein sequence ID" value="KFX51392.1"/>
    <property type="molecule type" value="Genomic_DNA"/>
</dbReference>
<feature type="transmembrane region" description="Helical" evidence="7">
    <location>
        <begin position="273"/>
        <end position="295"/>
    </location>
</feature>
<evidence type="ECO:0000256" key="5">
    <source>
        <dbReference type="ARBA" id="ARBA00038359"/>
    </source>
</evidence>
<proteinExistence type="inferred from homology"/>
<comment type="caution">
    <text evidence="9">The sequence shown here is derived from an EMBL/GenBank/DDBJ whole genome shotgun (WGS) entry which is preliminary data.</text>
</comment>
<evidence type="ECO:0000256" key="7">
    <source>
        <dbReference type="SAM" id="Phobius"/>
    </source>
</evidence>
<sequence length="389" mass="43175">MSTQVGIKPAPAGQTVDFVDPPTQAAANIAMYTIMLVACTICLAVRMYTRATINRSFGFDDGKYLISHAWELQYRDENFANSLSPANSLLYCWIRGNYYVGRHIWDITLPMLIRGSKLEVWAEWSYLVVSGTVKLSYLLLYIRIFGPFQRVTPVLWTGVVFVSLIYVVLLMMSILDCQPIHSHWDKTVDGKCLPAMVLAYSSGAFNVVTDLFVLIVPMPTVWSMTLTTAKKLRVSAVFGLGIIAVSLSITRLAKTPIVFKSTDPSWDLSTFAVYSFLELSFGFICCCLLTFPAFLEHHGTAVMSWIRSRTNSSAGSNSKSTSPCPSSERRRQSPKTAENDIHSLNSYHSSDARLTFATTPTGLVRSADLETGELRGVPSSTSRIEHIDV</sequence>
<feature type="transmembrane region" description="Helical" evidence="7">
    <location>
        <begin position="154"/>
        <end position="175"/>
    </location>
</feature>